<dbReference type="RefSeq" id="WP_196993107.1">
    <property type="nucleotide sequence ID" value="NZ_CP067099.1"/>
</dbReference>
<name>A0ABX7AE28_9GAMM</name>
<dbReference type="GeneID" id="92280484"/>
<evidence type="ECO:0000313" key="2">
    <source>
        <dbReference type="Proteomes" id="UP000596157"/>
    </source>
</evidence>
<sequence length="113" mass="12938">MKYLKIILTLAVLYTTVGYASTVNIKLVCTNGIRLDMIIPDDVKQSSISMEGLPFLPFSHYEGTTDNPIAIFANKEYYIKTLIKIHDQKGRSEMFLLFRDRWIPCTSTKATQQ</sequence>
<dbReference type="Proteomes" id="UP000596157">
    <property type="component" value="Chromosome"/>
</dbReference>
<gene>
    <name evidence="1" type="ORF">JI723_17165</name>
</gene>
<dbReference type="EMBL" id="CP067099">
    <property type="protein sequence ID" value="QQO61947.1"/>
    <property type="molecule type" value="Genomic_DNA"/>
</dbReference>
<reference evidence="2" key="1">
    <citation type="submission" date="2021-01" db="EMBL/GenBank/DDBJ databases">
        <title>Providencia vermicola LLDRA6, a soil-borne Mn(II)-oxidizing bacterium, exploits a strategy of superoxide production coupled to hydrogen peroxide consumption to generate Mn oxides, as revealed by transcriptional up-regulation of genes for phenylacetic acid catabolism.</title>
        <authorList>
            <person name="Chen S."/>
            <person name="Ding Z."/>
            <person name="Chen J."/>
            <person name="Luo J."/>
            <person name="Ruan X."/>
            <person name="Li Z."/>
            <person name="Liao F."/>
            <person name="He J."/>
            <person name="Li D."/>
        </authorList>
    </citation>
    <scope>NUCLEOTIDE SEQUENCE [LARGE SCALE GENOMIC DNA]</scope>
    <source>
        <strain evidence="2">LLDRA6</strain>
    </source>
</reference>
<accession>A0ABX7AE28</accession>
<organism evidence="1 2">
    <name type="scientific">Providencia manganoxydans</name>
    <dbReference type="NCBI Taxonomy" id="2923283"/>
    <lineage>
        <taxon>Bacteria</taxon>
        <taxon>Pseudomonadati</taxon>
        <taxon>Pseudomonadota</taxon>
        <taxon>Gammaproteobacteria</taxon>
        <taxon>Enterobacterales</taxon>
        <taxon>Morganellaceae</taxon>
        <taxon>Providencia</taxon>
    </lineage>
</organism>
<proteinExistence type="predicted"/>
<protein>
    <recommendedName>
        <fullName evidence="3">Fimbrial protein</fullName>
    </recommendedName>
</protein>
<evidence type="ECO:0008006" key="3">
    <source>
        <dbReference type="Google" id="ProtNLM"/>
    </source>
</evidence>
<evidence type="ECO:0000313" key="1">
    <source>
        <dbReference type="EMBL" id="QQO61947.1"/>
    </source>
</evidence>
<keyword evidence="2" id="KW-1185">Reference proteome</keyword>